<evidence type="ECO:0000259" key="1">
    <source>
        <dbReference type="Pfam" id="PF13966"/>
    </source>
</evidence>
<name>A0A1Q3B182_CEPFO</name>
<accession>A0A1Q3B182</accession>
<dbReference type="Pfam" id="PF13966">
    <property type="entry name" value="zf-RVT"/>
    <property type="match status" value="1"/>
</dbReference>
<feature type="domain" description="Reverse transcriptase zinc-binding" evidence="1">
    <location>
        <begin position="11"/>
        <end position="96"/>
    </location>
</feature>
<gene>
    <name evidence="2" type="ORF">CFOL_v3_05292</name>
</gene>
<evidence type="ECO:0000313" key="3">
    <source>
        <dbReference type="Proteomes" id="UP000187406"/>
    </source>
</evidence>
<comment type="caution">
    <text evidence="2">The sequence shown here is derived from an EMBL/GenBank/DDBJ whole genome shotgun (WGS) entry which is preliminary data.</text>
</comment>
<dbReference type="InParanoid" id="A0A1Q3B182"/>
<keyword evidence="3" id="KW-1185">Reference proteome</keyword>
<proteinExistence type="predicted"/>
<dbReference type="OrthoDB" id="1436613at2759"/>
<dbReference type="EMBL" id="BDDD01000223">
    <property type="protein sequence ID" value="GAV61766.1"/>
    <property type="molecule type" value="Genomic_DNA"/>
</dbReference>
<reference evidence="3" key="1">
    <citation type="submission" date="2016-04" db="EMBL/GenBank/DDBJ databases">
        <title>Cephalotus genome sequencing.</title>
        <authorList>
            <person name="Fukushima K."/>
            <person name="Hasebe M."/>
            <person name="Fang X."/>
        </authorList>
    </citation>
    <scope>NUCLEOTIDE SEQUENCE [LARGE SCALE GENOMIC DNA]</scope>
    <source>
        <strain evidence="3">cv. St1</strain>
    </source>
</reference>
<dbReference type="Proteomes" id="UP000187406">
    <property type="component" value="Unassembled WGS sequence"/>
</dbReference>
<dbReference type="InterPro" id="IPR026960">
    <property type="entry name" value="RVT-Znf"/>
</dbReference>
<protein>
    <submittedName>
        <fullName evidence="2">Zf-RVT domain-containing protein</fullName>
    </submittedName>
</protein>
<sequence>MRWSCSQDGTFTIKSAYRMLDAQNELPREPRAWIWKMRCPQKYKYFIWLVVQNKLLTNQLRYKRCLTDSNHCRRCMAPYEDCLHILRDYHIDKEIWLSSLNQVSGKNFFDLGLMD</sequence>
<dbReference type="AlphaFoldDB" id="A0A1Q3B182"/>
<organism evidence="2 3">
    <name type="scientific">Cephalotus follicularis</name>
    <name type="common">Albany pitcher plant</name>
    <dbReference type="NCBI Taxonomy" id="3775"/>
    <lineage>
        <taxon>Eukaryota</taxon>
        <taxon>Viridiplantae</taxon>
        <taxon>Streptophyta</taxon>
        <taxon>Embryophyta</taxon>
        <taxon>Tracheophyta</taxon>
        <taxon>Spermatophyta</taxon>
        <taxon>Magnoliopsida</taxon>
        <taxon>eudicotyledons</taxon>
        <taxon>Gunneridae</taxon>
        <taxon>Pentapetalae</taxon>
        <taxon>rosids</taxon>
        <taxon>fabids</taxon>
        <taxon>Oxalidales</taxon>
        <taxon>Cephalotaceae</taxon>
        <taxon>Cephalotus</taxon>
    </lineage>
</organism>
<evidence type="ECO:0000313" key="2">
    <source>
        <dbReference type="EMBL" id="GAV61766.1"/>
    </source>
</evidence>